<evidence type="ECO:0000256" key="1">
    <source>
        <dbReference type="PROSITE-ProRule" id="PRU00278"/>
    </source>
</evidence>
<organism evidence="3 4">
    <name type="scientific">Pseudomonas aeruginosa</name>
    <dbReference type="NCBI Taxonomy" id="287"/>
    <lineage>
        <taxon>Bacteria</taxon>
        <taxon>Pseudomonadati</taxon>
        <taxon>Pseudomonadota</taxon>
        <taxon>Gammaproteobacteria</taxon>
        <taxon>Pseudomonadales</taxon>
        <taxon>Pseudomonadaceae</taxon>
        <taxon>Pseudomonas</taxon>
    </lineage>
</organism>
<proteinExistence type="predicted"/>
<keyword evidence="1 3" id="KW-0413">Isomerase</keyword>
<sequence length="39" mass="4114">MARATARHILVSSEAKCNELKTAIEGGAAFADVAREHST</sequence>
<dbReference type="InterPro" id="IPR000297">
    <property type="entry name" value="PPIase_PpiC"/>
</dbReference>
<dbReference type="EMBL" id="QORE01002526">
    <property type="protein sequence ID" value="RCI69988.1"/>
    <property type="molecule type" value="Genomic_DNA"/>
</dbReference>
<dbReference type="PROSITE" id="PS50198">
    <property type="entry name" value="PPIC_PPIASE_2"/>
    <property type="match status" value="1"/>
</dbReference>
<protein>
    <submittedName>
        <fullName evidence="3">Peptidylprolyl isomerase</fullName>
    </submittedName>
</protein>
<feature type="non-terminal residue" evidence="3">
    <location>
        <position position="39"/>
    </location>
</feature>
<dbReference type="SUPFAM" id="SSF54534">
    <property type="entry name" value="FKBP-like"/>
    <property type="match status" value="1"/>
</dbReference>
<dbReference type="InterPro" id="IPR046357">
    <property type="entry name" value="PPIase_dom_sf"/>
</dbReference>
<reference evidence="3 4" key="1">
    <citation type="submission" date="2018-07" db="EMBL/GenBank/DDBJ databases">
        <title>Mechanisms of high-level aminoglycoside resistance among Gram-negative pathogens in Brazil.</title>
        <authorList>
            <person name="Ballaben A.S."/>
            <person name="Darini A.L.C."/>
            <person name="Doi Y."/>
        </authorList>
    </citation>
    <scope>NUCLEOTIDE SEQUENCE [LARGE SCALE GENOMIC DNA]</scope>
    <source>
        <strain evidence="3 4">B2-305</strain>
    </source>
</reference>
<dbReference type="AlphaFoldDB" id="A0A367LY25"/>
<dbReference type="GO" id="GO:0003755">
    <property type="term" value="F:peptidyl-prolyl cis-trans isomerase activity"/>
    <property type="evidence" value="ECO:0007669"/>
    <property type="project" value="UniProtKB-KW"/>
</dbReference>
<evidence type="ECO:0000313" key="3">
    <source>
        <dbReference type="EMBL" id="RCI69988.1"/>
    </source>
</evidence>
<keyword evidence="1" id="KW-0697">Rotamase</keyword>
<dbReference type="Gene3D" id="3.10.50.40">
    <property type="match status" value="1"/>
</dbReference>
<gene>
    <name evidence="3" type="ORF">DT376_36995</name>
</gene>
<dbReference type="Proteomes" id="UP000253594">
    <property type="component" value="Unassembled WGS sequence"/>
</dbReference>
<feature type="domain" description="PpiC" evidence="2">
    <location>
        <begin position="1"/>
        <end position="39"/>
    </location>
</feature>
<accession>A0A367LY25</accession>
<evidence type="ECO:0000313" key="4">
    <source>
        <dbReference type="Proteomes" id="UP000253594"/>
    </source>
</evidence>
<evidence type="ECO:0000259" key="2">
    <source>
        <dbReference type="PROSITE" id="PS50198"/>
    </source>
</evidence>
<name>A0A367LY25_PSEAI</name>
<comment type="caution">
    <text evidence="3">The sequence shown here is derived from an EMBL/GenBank/DDBJ whole genome shotgun (WGS) entry which is preliminary data.</text>
</comment>